<keyword evidence="4" id="KW-1185">Reference proteome</keyword>
<dbReference type="InterPro" id="IPR036526">
    <property type="entry name" value="C-N_Hydrolase_sf"/>
</dbReference>
<organism evidence="3 4">
    <name type="scientific">Actinomycetospora rhizophila</name>
    <dbReference type="NCBI Taxonomy" id="1416876"/>
    <lineage>
        <taxon>Bacteria</taxon>
        <taxon>Bacillati</taxon>
        <taxon>Actinomycetota</taxon>
        <taxon>Actinomycetes</taxon>
        <taxon>Pseudonocardiales</taxon>
        <taxon>Pseudonocardiaceae</taxon>
        <taxon>Actinomycetospora</taxon>
    </lineage>
</organism>
<gene>
    <name evidence="3" type="ORF">ACFPK1_28875</name>
</gene>
<dbReference type="PROSITE" id="PS50263">
    <property type="entry name" value="CN_HYDROLASE"/>
    <property type="match status" value="1"/>
</dbReference>
<dbReference type="CDD" id="cd07197">
    <property type="entry name" value="nitrilase"/>
    <property type="match status" value="1"/>
</dbReference>
<dbReference type="SUPFAM" id="SSF56317">
    <property type="entry name" value="Carbon-nitrogen hydrolase"/>
    <property type="match status" value="1"/>
</dbReference>
<protein>
    <submittedName>
        <fullName evidence="3">Carbon-nitrogen hydrolase family protein</fullName>
    </submittedName>
</protein>
<dbReference type="RefSeq" id="WP_378024396.1">
    <property type="nucleotide sequence ID" value="NZ_JBHSKG010000022.1"/>
</dbReference>
<sequence>MVRLAAAAAHFTRDVGFDLDRIKMIVSHARDAGVALLALPDGALGGYLTDLRHPDDECLPPLLEPNGDEVRSVIDIAGEMVVCLGYSELGSGSLRHDAAVCLSGDGILGRHRKVHIPAGVAPLFAPGDGFAAFDTPLGRMGLLIDHDKTFPEAARTLAVDGAEIIACLSAWPTSLTHRAPRMAQDRQARLFDLYDQARAAENQVVWLSANQSGRHGALHFLGRAKIVGPGGEILARTWSKGGLAVAEVDLPGIVGAARSVLHHLTERRPETYGRPMTESWCRRGRISATKER</sequence>
<evidence type="ECO:0000313" key="3">
    <source>
        <dbReference type="EMBL" id="MFC5142271.1"/>
    </source>
</evidence>
<dbReference type="Gene3D" id="3.60.110.10">
    <property type="entry name" value="Carbon-nitrogen hydrolase"/>
    <property type="match status" value="1"/>
</dbReference>
<name>A0ABV9ZLI2_9PSEU</name>
<dbReference type="InterPro" id="IPR003010">
    <property type="entry name" value="C-N_Hydrolase"/>
</dbReference>
<dbReference type="PANTHER" id="PTHR43674">
    <property type="entry name" value="NITRILASE C965.09-RELATED"/>
    <property type="match status" value="1"/>
</dbReference>
<evidence type="ECO:0000256" key="1">
    <source>
        <dbReference type="ARBA" id="ARBA00022801"/>
    </source>
</evidence>
<accession>A0ABV9ZLI2</accession>
<comment type="caution">
    <text evidence="3">The sequence shown here is derived from an EMBL/GenBank/DDBJ whole genome shotgun (WGS) entry which is preliminary data.</text>
</comment>
<proteinExistence type="predicted"/>
<dbReference type="PANTHER" id="PTHR43674:SF16">
    <property type="entry name" value="CARBON-NITROGEN FAMILY, PUTATIVE (AFU_ORTHOLOGUE AFUA_5G02350)-RELATED"/>
    <property type="match status" value="1"/>
</dbReference>
<dbReference type="Proteomes" id="UP001596175">
    <property type="component" value="Unassembled WGS sequence"/>
</dbReference>
<dbReference type="Pfam" id="PF00795">
    <property type="entry name" value="CN_hydrolase"/>
    <property type="match status" value="1"/>
</dbReference>
<dbReference type="InterPro" id="IPR050345">
    <property type="entry name" value="Aliph_Amidase/BUP"/>
</dbReference>
<dbReference type="GO" id="GO:0016787">
    <property type="term" value="F:hydrolase activity"/>
    <property type="evidence" value="ECO:0007669"/>
    <property type="project" value="UniProtKB-KW"/>
</dbReference>
<evidence type="ECO:0000313" key="4">
    <source>
        <dbReference type="Proteomes" id="UP001596175"/>
    </source>
</evidence>
<feature type="domain" description="CN hydrolase" evidence="2">
    <location>
        <begin position="2"/>
        <end position="250"/>
    </location>
</feature>
<evidence type="ECO:0000259" key="2">
    <source>
        <dbReference type="PROSITE" id="PS50263"/>
    </source>
</evidence>
<dbReference type="EMBL" id="JBHSKG010000022">
    <property type="protein sequence ID" value="MFC5142271.1"/>
    <property type="molecule type" value="Genomic_DNA"/>
</dbReference>
<reference evidence="4" key="1">
    <citation type="journal article" date="2019" name="Int. J. Syst. Evol. Microbiol.">
        <title>The Global Catalogue of Microorganisms (GCM) 10K type strain sequencing project: providing services to taxonomists for standard genome sequencing and annotation.</title>
        <authorList>
            <consortium name="The Broad Institute Genomics Platform"/>
            <consortium name="The Broad Institute Genome Sequencing Center for Infectious Disease"/>
            <person name="Wu L."/>
            <person name="Ma J."/>
        </authorList>
    </citation>
    <scope>NUCLEOTIDE SEQUENCE [LARGE SCALE GENOMIC DNA]</scope>
    <source>
        <strain evidence="4">XZYJ18</strain>
    </source>
</reference>
<keyword evidence="1 3" id="KW-0378">Hydrolase</keyword>